<keyword evidence="2" id="KW-0479">Metal-binding</keyword>
<sequence length="274" mass="29044">MSGASLNRAPRMIENAALQRMRADAPALGMQVRLGRSGEVAALAAATGHDWLMLDLQHSGIDIATVVEISLCAYGFGVTPVVRVGGPDHPDTVRLLDAGVMGMILPDTRTEAQAQAFVRTCRFPPLGTRSVTTGYVTLGYEPLHIATAAEVLNRETLVVCMIESVQGVEALERIAAVEGVDVIHLGCNDLLMEMGQPGDFASPDLAAIVERLLAACQRHGKFAGMGGDRDVARQRRFLQAGGRFLTTDSDLGFLRAAARGKTDALRAAPTEAGP</sequence>
<dbReference type="InterPro" id="IPR005000">
    <property type="entry name" value="Aldolase/citrate-lyase_domain"/>
</dbReference>
<evidence type="ECO:0000256" key="2">
    <source>
        <dbReference type="ARBA" id="ARBA00022723"/>
    </source>
</evidence>
<evidence type="ECO:0000313" key="6">
    <source>
        <dbReference type="Proteomes" id="UP001368500"/>
    </source>
</evidence>
<keyword evidence="3 5" id="KW-0456">Lyase</keyword>
<organism evidence="5 6">
    <name type="scientific">Pseudaquabacterium rugosum</name>
    <dbReference type="NCBI Taxonomy" id="2984194"/>
    <lineage>
        <taxon>Bacteria</taxon>
        <taxon>Pseudomonadati</taxon>
        <taxon>Pseudomonadota</taxon>
        <taxon>Betaproteobacteria</taxon>
        <taxon>Burkholderiales</taxon>
        <taxon>Sphaerotilaceae</taxon>
        <taxon>Pseudaquabacterium</taxon>
    </lineage>
</organism>
<comment type="similarity">
    <text evidence="1">Belongs to the HpcH/HpaI aldolase family.</text>
</comment>
<proteinExistence type="inferred from homology"/>
<dbReference type="Gene3D" id="3.20.20.60">
    <property type="entry name" value="Phosphoenolpyruvate-binding domains"/>
    <property type="match status" value="1"/>
</dbReference>
<dbReference type="EMBL" id="JBBUTF010000018">
    <property type="protein sequence ID" value="MEK8027947.1"/>
    <property type="molecule type" value="Genomic_DNA"/>
</dbReference>
<comment type="caution">
    <text evidence="5">The sequence shown here is derived from an EMBL/GenBank/DDBJ whole genome shotgun (WGS) entry which is preliminary data.</text>
</comment>
<gene>
    <name evidence="5" type="ORF">AACH11_18455</name>
</gene>
<evidence type="ECO:0000313" key="5">
    <source>
        <dbReference type="EMBL" id="MEK8027947.1"/>
    </source>
</evidence>
<dbReference type="Pfam" id="PF03328">
    <property type="entry name" value="HpcH_HpaI"/>
    <property type="match status" value="1"/>
</dbReference>
<accession>A0ABU9BGB5</accession>
<evidence type="ECO:0000256" key="1">
    <source>
        <dbReference type="ARBA" id="ARBA00005568"/>
    </source>
</evidence>
<evidence type="ECO:0000259" key="4">
    <source>
        <dbReference type="Pfam" id="PF03328"/>
    </source>
</evidence>
<dbReference type="SUPFAM" id="SSF51621">
    <property type="entry name" value="Phosphoenolpyruvate/pyruvate domain"/>
    <property type="match status" value="1"/>
</dbReference>
<dbReference type="InterPro" id="IPR015813">
    <property type="entry name" value="Pyrv/PenolPyrv_kinase-like_dom"/>
</dbReference>
<dbReference type="Proteomes" id="UP001368500">
    <property type="component" value="Unassembled WGS sequence"/>
</dbReference>
<dbReference type="PANTHER" id="PTHR30502">
    <property type="entry name" value="2-KETO-3-DEOXY-L-RHAMNONATE ALDOLASE"/>
    <property type="match status" value="1"/>
</dbReference>
<dbReference type="RefSeq" id="WP_341375731.1">
    <property type="nucleotide sequence ID" value="NZ_JBBUTF010000018.1"/>
</dbReference>
<dbReference type="InterPro" id="IPR040442">
    <property type="entry name" value="Pyrv_kinase-like_dom_sf"/>
</dbReference>
<keyword evidence="6" id="KW-1185">Reference proteome</keyword>
<evidence type="ECO:0000256" key="3">
    <source>
        <dbReference type="ARBA" id="ARBA00023239"/>
    </source>
</evidence>
<feature type="domain" description="HpcH/HpaI aldolase/citrate lyase" evidence="4">
    <location>
        <begin position="39"/>
        <end position="252"/>
    </location>
</feature>
<dbReference type="InterPro" id="IPR050251">
    <property type="entry name" value="HpcH-HpaI_aldolase"/>
</dbReference>
<protein>
    <submittedName>
        <fullName evidence="5">Aldolase/citrate lyase family protein</fullName>
    </submittedName>
</protein>
<dbReference type="GO" id="GO:0016829">
    <property type="term" value="F:lyase activity"/>
    <property type="evidence" value="ECO:0007669"/>
    <property type="project" value="UniProtKB-KW"/>
</dbReference>
<name>A0ABU9BGB5_9BURK</name>
<reference evidence="5 6" key="1">
    <citation type="submission" date="2024-04" db="EMBL/GenBank/DDBJ databases">
        <title>Novel species of the genus Ideonella isolated from streams.</title>
        <authorList>
            <person name="Lu H."/>
        </authorList>
    </citation>
    <scope>NUCLEOTIDE SEQUENCE [LARGE SCALE GENOMIC DNA]</scope>
    <source>
        <strain evidence="5 6">BYS139W</strain>
    </source>
</reference>
<dbReference type="PANTHER" id="PTHR30502:SF0">
    <property type="entry name" value="PHOSPHOENOLPYRUVATE CARBOXYLASE FAMILY PROTEIN"/>
    <property type="match status" value="1"/>
</dbReference>